<evidence type="ECO:0000313" key="3">
    <source>
        <dbReference type="EMBL" id="SOS75666.1"/>
    </source>
</evidence>
<dbReference type="InterPro" id="IPR041497">
    <property type="entry name" value="Thump-like"/>
</dbReference>
<accession>A0A2H1YJH7</accession>
<keyword evidence="3" id="KW-0489">Methyltransferase</keyword>
<dbReference type="Pfam" id="PF18096">
    <property type="entry name" value="Thump_like"/>
    <property type="match status" value="1"/>
</dbReference>
<dbReference type="InterPro" id="IPR029063">
    <property type="entry name" value="SAM-dependent_MTases_sf"/>
</dbReference>
<organism evidence="3 4">
    <name type="scientific">Tenacibaculum piscium</name>
    <dbReference type="NCBI Taxonomy" id="1458515"/>
    <lineage>
        <taxon>Bacteria</taxon>
        <taxon>Pseudomonadati</taxon>
        <taxon>Bacteroidota</taxon>
        <taxon>Flavobacteriia</taxon>
        <taxon>Flavobacteriales</taxon>
        <taxon>Flavobacteriaceae</taxon>
        <taxon>Tenacibaculum</taxon>
    </lineage>
</organism>
<dbReference type="EMBL" id="OENF01000040">
    <property type="protein sequence ID" value="SOS75666.1"/>
    <property type="molecule type" value="Genomic_DNA"/>
</dbReference>
<dbReference type="GO" id="GO:0008168">
    <property type="term" value="F:methyltransferase activity"/>
    <property type="evidence" value="ECO:0007669"/>
    <property type="project" value="UniProtKB-KW"/>
</dbReference>
<protein>
    <submittedName>
        <fullName evidence="3">SAM-dependent methyltransferase</fullName>
    </submittedName>
</protein>
<feature type="domain" description="THUMP-like" evidence="1">
    <location>
        <begin position="336"/>
        <end position="407"/>
    </location>
</feature>
<reference evidence="4" key="1">
    <citation type="submission" date="2017-11" db="EMBL/GenBank/DDBJ databases">
        <authorList>
            <person name="Duchaud E."/>
        </authorList>
    </citation>
    <scope>NUCLEOTIDE SEQUENCE [LARGE SCALE GENOMIC DNA]</scope>
    <source>
        <strain evidence="4">Tenacibaculum sp. TNO020</strain>
    </source>
</reference>
<name>A0A2H1YJH7_9FLAO</name>
<proteinExistence type="predicted"/>
<sequence length="411" mass="46627">MNNKILQKASQSFIDKNLNSDITKLILKGSPFDGITIQELSNQIIAKQKSKNKLPTWFKTSDIYYPAKISIEQTSSEITANYKATLLNNIFADIGTKNKPKNSPKSLLDITGGFGVDAYFFSKIFTQVIHAEINENLSEIVAYNYQKLGVKNIQTVAVNGLDYLKNSTQKFDCIYIDPSRRDEVKGKVFLLKDCLPNVPENLDFLFTKSPTILIKNSPMLDISATLNSLKHVKEIHVIAVNNEVKELLFLLQKNTKSIVEIHTVNLLTYKTQTLSFTLDRKDTKPYINPINFLYEPNTAILKSGGFNEVSNSYEVGKIAQHSHLYTSEKIVENFPGRTFKIEAIYPYQKKKIKRILSLLKLEKANITTRNFPKTVAQIRTETKLKDGGNTYLFFTTNSKDELLIINCSKIA</sequence>
<keyword evidence="4" id="KW-1185">Reference proteome</keyword>
<dbReference type="RefSeq" id="WP_101918290.1">
    <property type="nucleotide sequence ID" value="NZ_OENF01000040.1"/>
</dbReference>
<dbReference type="Proteomes" id="UP000234211">
    <property type="component" value="Unassembled WGS sequence"/>
</dbReference>
<evidence type="ECO:0000259" key="2">
    <source>
        <dbReference type="Pfam" id="PF22013"/>
    </source>
</evidence>
<dbReference type="AlphaFoldDB" id="A0A2H1YJH7"/>
<dbReference type="Gene3D" id="1.10.10.1110">
    <property type="entry name" value="Methyltransferase PG1098, N-terminal domain"/>
    <property type="match status" value="1"/>
</dbReference>
<evidence type="ECO:0000259" key="1">
    <source>
        <dbReference type="Pfam" id="PF18096"/>
    </source>
</evidence>
<dbReference type="GO" id="GO:0032259">
    <property type="term" value="P:methylation"/>
    <property type="evidence" value="ECO:0007669"/>
    <property type="project" value="UniProtKB-KW"/>
</dbReference>
<keyword evidence="3" id="KW-0808">Transferase</keyword>
<dbReference type="Pfam" id="PF22013">
    <property type="entry name" value="PG_1098_Fer"/>
    <property type="match status" value="1"/>
</dbReference>
<dbReference type="Gene3D" id="3.40.50.150">
    <property type="entry name" value="Vaccinia Virus protein VP39"/>
    <property type="match status" value="1"/>
</dbReference>
<dbReference type="InterPro" id="IPR054168">
    <property type="entry name" value="PG_1098_Fer"/>
</dbReference>
<feature type="domain" description="PG-1098 ferredoxin-like" evidence="2">
    <location>
        <begin position="292"/>
        <end position="335"/>
    </location>
</feature>
<gene>
    <name evidence="3" type="ORF">TNO020_50067</name>
</gene>
<dbReference type="OrthoDB" id="1000417at2"/>
<dbReference type="SUPFAM" id="SSF53335">
    <property type="entry name" value="S-adenosyl-L-methionine-dependent methyltransferases"/>
    <property type="match status" value="1"/>
</dbReference>
<evidence type="ECO:0000313" key="4">
    <source>
        <dbReference type="Proteomes" id="UP000234211"/>
    </source>
</evidence>